<protein>
    <recommendedName>
        <fullName evidence="1">SnoaL-like domain-containing protein</fullName>
    </recommendedName>
</protein>
<dbReference type="InterPro" id="IPR037401">
    <property type="entry name" value="SnoaL-like"/>
</dbReference>
<proteinExistence type="predicted"/>
<dbReference type="AlphaFoldDB" id="A0A837D6M1"/>
<dbReference type="SUPFAM" id="SSF54427">
    <property type="entry name" value="NTF2-like"/>
    <property type="match status" value="1"/>
</dbReference>
<evidence type="ECO:0000313" key="3">
    <source>
        <dbReference type="Proteomes" id="UP000030848"/>
    </source>
</evidence>
<dbReference type="OrthoDB" id="3787023at2"/>
<dbReference type="Proteomes" id="UP000030848">
    <property type="component" value="Unassembled WGS sequence"/>
</dbReference>
<feature type="domain" description="SnoaL-like" evidence="1">
    <location>
        <begin position="10"/>
        <end position="106"/>
    </location>
</feature>
<comment type="caution">
    <text evidence="2">The sequence shown here is derived from an EMBL/GenBank/DDBJ whole genome shotgun (WGS) entry which is preliminary data.</text>
</comment>
<name>A0A837D6M1_9PSEU</name>
<reference evidence="2 3" key="1">
    <citation type="submission" date="2014-10" db="EMBL/GenBank/DDBJ databases">
        <title>Genome sequence of Micropolyspora internatus JCM3315.</title>
        <authorList>
            <person name="Shin S.-K."/>
            <person name="Yi H."/>
        </authorList>
    </citation>
    <scope>NUCLEOTIDE SEQUENCE [LARGE SCALE GENOMIC DNA]</scope>
    <source>
        <strain evidence="2 3">JCM 3315</strain>
    </source>
</reference>
<dbReference type="EMBL" id="JRZE01000006">
    <property type="protein sequence ID" value="KHF43102.1"/>
    <property type="molecule type" value="Genomic_DNA"/>
</dbReference>
<dbReference type="Pfam" id="PF12680">
    <property type="entry name" value="SnoaL_2"/>
    <property type="match status" value="1"/>
</dbReference>
<evidence type="ECO:0000259" key="1">
    <source>
        <dbReference type="Pfam" id="PF12680"/>
    </source>
</evidence>
<dbReference type="InterPro" id="IPR032710">
    <property type="entry name" value="NTF2-like_dom_sf"/>
</dbReference>
<dbReference type="RefSeq" id="WP_037312120.1">
    <property type="nucleotide sequence ID" value="NZ_FOWS01000001.1"/>
</dbReference>
<dbReference type="Gene3D" id="3.10.450.50">
    <property type="match status" value="1"/>
</dbReference>
<evidence type="ECO:0000313" key="2">
    <source>
        <dbReference type="EMBL" id="KHF43102.1"/>
    </source>
</evidence>
<accession>A0A837D6M1</accession>
<sequence>MTVEDLTLLRYYAAVDANDYTAALALVSPDIEFSIVLPDRTIRGSDRDGISDYLNGRGEANRRHTPLRTGRDGDLEFVYGAVIENDTVTTGHFLAAARIDTDGRLAGYQVVFEPQPVLLPKETDGE</sequence>
<organism evidence="2 3">
    <name type="scientific">Saccharomonospora viridis</name>
    <dbReference type="NCBI Taxonomy" id="1852"/>
    <lineage>
        <taxon>Bacteria</taxon>
        <taxon>Bacillati</taxon>
        <taxon>Actinomycetota</taxon>
        <taxon>Actinomycetes</taxon>
        <taxon>Pseudonocardiales</taxon>
        <taxon>Pseudonocardiaceae</taxon>
        <taxon>Saccharomonospora</taxon>
    </lineage>
</organism>
<gene>
    <name evidence="2" type="ORF">MINT15_33040</name>
</gene>